<dbReference type="SUPFAM" id="SSF46689">
    <property type="entry name" value="Homeodomain-like"/>
    <property type="match status" value="2"/>
</dbReference>
<dbReference type="InterPro" id="IPR018060">
    <property type="entry name" value="HTH_AraC"/>
</dbReference>
<reference evidence="4 5" key="2">
    <citation type="journal article" date="2018" name="Int. J. Syst. Evol. Microbiol.">
        <title>Marinobacterium aestuarii sp. nov., a benzene-degrading marine bacterium isolated from estuary sediment.</title>
        <authorList>
            <person name="Bae S.S."/>
            <person name="Jung J."/>
            <person name="Chung D."/>
            <person name="Baek K."/>
        </authorList>
    </citation>
    <scope>NUCLEOTIDE SEQUENCE [LARGE SCALE GENOMIC DNA]</scope>
    <source>
        <strain evidence="4 5">ST58-10</strain>
    </source>
</reference>
<evidence type="ECO:0000313" key="4">
    <source>
        <dbReference type="EMBL" id="ANG62022.1"/>
    </source>
</evidence>
<evidence type="ECO:0000259" key="3">
    <source>
        <dbReference type="PROSITE" id="PS01124"/>
    </source>
</evidence>
<keyword evidence="1" id="KW-0805">Transcription regulation</keyword>
<sequence length="293" mass="31990">MGLDSELVQAIAAQGKADGACPTAVNGLMLYRSGSVSARMPAVYEPSICVIAQGRKRIFYGEHTCSYDQHNYLISSLTLPVDVQVVDATEDRPYLGLSLAVDRDLVGQLLQEMEALGSLPSGGAAAPIISATVVTERLQQSLVQLLGTLADPVDRQVLGPVLQRQIYYEVLKGPYGYLLRNCVTSHAGANRIAPVVHFIEAHFHESLDIDSISRFAGMSASSLHEHFKQVTSMSPMQFVKNLRLHRARAMLLGGNQASDTSYRVGYSSPSQFSREFKRLFGELPRDVQARPAP</sequence>
<dbReference type="Pfam" id="PF06719">
    <property type="entry name" value="AraC_N"/>
    <property type="match status" value="1"/>
</dbReference>
<evidence type="ECO:0000256" key="2">
    <source>
        <dbReference type="ARBA" id="ARBA00023163"/>
    </source>
</evidence>
<dbReference type="SMART" id="SM00342">
    <property type="entry name" value="HTH_ARAC"/>
    <property type="match status" value="1"/>
</dbReference>
<dbReference type="OrthoDB" id="34150at2"/>
<evidence type="ECO:0000256" key="1">
    <source>
        <dbReference type="ARBA" id="ARBA00023015"/>
    </source>
</evidence>
<dbReference type="EMBL" id="CP015839">
    <property type="protein sequence ID" value="ANG62022.1"/>
    <property type="molecule type" value="Genomic_DNA"/>
</dbReference>
<feature type="domain" description="HTH araC/xylS-type" evidence="3">
    <location>
        <begin position="193"/>
        <end position="290"/>
    </location>
</feature>
<dbReference type="InterPro" id="IPR009057">
    <property type="entry name" value="Homeodomain-like_sf"/>
</dbReference>
<accession>A0A1A9EW34</accession>
<dbReference type="RefSeq" id="WP_067379293.1">
    <property type="nucleotide sequence ID" value="NZ_CP015839.1"/>
</dbReference>
<keyword evidence="5" id="KW-1185">Reference proteome</keyword>
<organism evidence="4 5">
    <name type="scientific">Marinobacterium aestuarii</name>
    <dbReference type="NCBI Taxonomy" id="1821621"/>
    <lineage>
        <taxon>Bacteria</taxon>
        <taxon>Pseudomonadati</taxon>
        <taxon>Pseudomonadota</taxon>
        <taxon>Gammaproteobacteria</taxon>
        <taxon>Oceanospirillales</taxon>
        <taxon>Oceanospirillaceae</taxon>
        <taxon>Marinobacterium</taxon>
    </lineage>
</organism>
<dbReference type="PANTHER" id="PTHR43436">
    <property type="entry name" value="ARAC-FAMILY TRANSCRIPTIONAL REGULATOR"/>
    <property type="match status" value="1"/>
</dbReference>
<dbReference type="Proteomes" id="UP000078070">
    <property type="component" value="Chromosome"/>
</dbReference>
<dbReference type="GO" id="GO:0043565">
    <property type="term" value="F:sequence-specific DNA binding"/>
    <property type="evidence" value="ECO:0007669"/>
    <property type="project" value="InterPro"/>
</dbReference>
<dbReference type="PANTHER" id="PTHR43436:SF2">
    <property type="entry name" value="ARAC_XYLS FAMILY TRANSCRIPTIONAL REGULATOR"/>
    <property type="match status" value="1"/>
</dbReference>
<proteinExistence type="predicted"/>
<dbReference type="GO" id="GO:0003700">
    <property type="term" value="F:DNA-binding transcription factor activity"/>
    <property type="evidence" value="ECO:0007669"/>
    <property type="project" value="InterPro"/>
</dbReference>
<dbReference type="AlphaFoldDB" id="A0A1A9EW34"/>
<keyword evidence="2" id="KW-0804">Transcription</keyword>
<dbReference type="PROSITE" id="PS01124">
    <property type="entry name" value="HTH_ARAC_FAMILY_2"/>
    <property type="match status" value="1"/>
</dbReference>
<dbReference type="Pfam" id="PF12833">
    <property type="entry name" value="HTH_18"/>
    <property type="match status" value="1"/>
</dbReference>
<gene>
    <name evidence="4" type="ORF">A8C75_05645</name>
</gene>
<dbReference type="KEGG" id="mars:A8C75_05645"/>
<reference evidence="5" key="1">
    <citation type="submission" date="2016-05" db="EMBL/GenBank/DDBJ databases">
        <authorList>
            <person name="Baek K."/>
            <person name="Yang S.-J."/>
        </authorList>
    </citation>
    <scope>NUCLEOTIDE SEQUENCE [LARGE SCALE GENOMIC DNA]</scope>
    <source>
        <strain evidence="5">ST58-10</strain>
    </source>
</reference>
<dbReference type="InterPro" id="IPR009594">
    <property type="entry name" value="Tscrpt_reg_HTH_AraC_N"/>
</dbReference>
<dbReference type="STRING" id="1821621.A8C75_05645"/>
<dbReference type="Gene3D" id="1.10.10.60">
    <property type="entry name" value="Homeodomain-like"/>
    <property type="match status" value="2"/>
</dbReference>
<name>A0A1A9EW34_9GAMM</name>
<protein>
    <recommendedName>
        <fullName evidence="3">HTH araC/xylS-type domain-containing protein</fullName>
    </recommendedName>
</protein>
<evidence type="ECO:0000313" key="5">
    <source>
        <dbReference type="Proteomes" id="UP000078070"/>
    </source>
</evidence>